<feature type="region of interest" description="Disordered" evidence="1">
    <location>
        <begin position="1"/>
        <end position="28"/>
    </location>
</feature>
<organism evidence="2 3">
    <name type="scientific">Stylosanthes scabra</name>
    <dbReference type="NCBI Taxonomy" id="79078"/>
    <lineage>
        <taxon>Eukaryota</taxon>
        <taxon>Viridiplantae</taxon>
        <taxon>Streptophyta</taxon>
        <taxon>Embryophyta</taxon>
        <taxon>Tracheophyta</taxon>
        <taxon>Spermatophyta</taxon>
        <taxon>Magnoliopsida</taxon>
        <taxon>eudicotyledons</taxon>
        <taxon>Gunneridae</taxon>
        <taxon>Pentapetalae</taxon>
        <taxon>rosids</taxon>
        <taxon>fabids</taxon>
        <taxon>Fabales</taxon>
        <taxon>Fabaceae</taxon>
        <taxon>Papilionoideae</taxon>
        <taxon>50 kb inversion clade</taxon>
        <taxon>dalbergioids sensu lato</taxon>
        <taxon>Dalbergieae</taxon>
        <taxon>Pterocarpus clade</taxon>
        <taxon>Stylosanthes</taxon>
    </lineage>
</organism>
<reference evidence="2 3" key="1">
    <citation type="journal article" date="2023" name="Plants (Basel)">
        <title>Bridging the Gap: Combining Genomics and Transcriptomics Approaches to Understand Stylosanthes scabra, an Orphan Legume from the Brazilian Caatinga.</title>
        <authorList>
            <person name="Ferreira-Neto J.R.C."/>
            <person name="da Silva M.D."/>
            <person name="Binneck E."/>
            <person name="de Melo N.F."/>
            <person name="da Silva R.H."/>
            <person name="de Melo A.L.T.M."/>
            <person name="Pandolfi V."/>
            <person name="Bustamante F.O."/>
            <person name="Brasileiro-Vidal A.C."/>
            <person name="Benko-Iseppon A.M."/>
        </authorList>
    </citation>
    <scope>NUCLEOTIDE SEQUENCE [LARGE SCALE GENOMIC DNA]</scope>
    <source>
        <tissue evidence="2">Leaves</tissue>
    </source>
</reference>
<accession>A0ABU6YP58</accession>
<evidence type="ECO:0000256" key="1">
    <source>
        <dbReference type="SAM" id="MobiDB-lite"/>
    </source>
</evidence>
<evidence type="ECO:0000313" key="3">
    <source>
        <dbReference type="Proteomes" id="UP001341840"/>
    </source>
</evidence>
<dbReference type="Proteomes" id="UP001341840">
    <property type="component" value="Unassembled WGS sequence"/>
</dbReference>
<name>A0ABU6YP58_9FABA</name>
<sequence length="75" mass="7837">MGGGDCIPPHTNEETKAMDVDTNDAPAPATIIPPGSDAAAALQVNEENKDADNDDKGAVRKGKTSYVWSHFTALP</sequence>
<evidence type="ECO:0000313" key="2">
    <source>
        <dbReference type="EMBL" id="MED6210853.1"/>
    </source>
</evidence>
<dbReference type="EMBL" id="JASCZI010242377">
    <property type="protein sequence ID" value="MED6210853.1"/>
    <property type="molecule type" value="Genomic_DNA"/>
</dbReference>
<keyword evidence="3" id="KW-1185">Reference proteome</keyword>
<comment type="caution">
    <text evidence="2">The sequence shown here is derived from an EMBL/GenBank/DDBJ whole genome shotgun (WGS) entry which is preliminary data.</text>
</comment>
<gene>
    <name evidence="2" type="ORF">PIB30_068048</name>
</gene>
<protein>
    <submittedName>
        <fullName evidence="2">Uncharacterized protein</fullName>
    </submittedName>
</protein>
<feature type="non-terminal residue" evidence="2">
    <location>
        <position position="75"/>
    </location>
</feature>
<proteinExistence type="predicted"/>